<dbReference type="SUPFAM" id="SSF103473">
    <property type="entry name" value="MFS general substrate transporter"/>
    <property type="match status" value="1"/>
</dbReference>
<dbReference type="InterPro" id="IPR020846">
    <property type="entry name" value="MFS_dom"/>
</dbReference>
<protein>
    <recommendedName>
        <fullName evidence="3">Major facilitator superfamily (MFS) profile domain-containing protein</fullName>
    </recommendedName>
</protein>
<proteinExistence type="predicted"/>
<organism evidence="4 5">
    <name type="scientific">Grifola frondosa</name>
    <name type="common">Maitake</name>
    <name type="synonym">Polyporus frondosus</name>
    <dbReference type="NCBI Taxonomy" id="5627"/>
    <lineage>
        <taxon>Eukaryota</taxon>
        <taxon>Fungi</taxon>
        <taxon>Dikarya</taxon>
        <taxon>Basidiomycota</taxon>
        <taxon>Agaricomycotina</taxon>
        <taxon>Agaricomycetes</taxon>
        <taxon>Polyporales</taxon>
        <taxon>Grifolaceae</taxon>
        <taxon>Grifola</taxon>
    </lineage>
</organism>
<dbReference type="AlphaFoldDB" id="A0A1C7M2E1"/>
<accession>A0A1C7M2E1</accession>
<dbReference type="Gene3D" id="1.20.1250.20">
    <property type="entry name" value="MFS general substrate transporter like domains"/>
    <property type="match status" value="1"/>
</dbReference>
<dbReference type="Proteomes" id="UP000092993">
    <property type="component" value="Unassembled WGS sequence"/>
</dbReference>
<reference evidence="4 5" key="1">
    <citation type="submission" date="2016-03" db="EMBL/GenBank/DDBJ databases">
        <title>Whole genome sequencing of Grifola frondosa 9006-11.</title>
        <authorList>
            <person name="Min B."/>
            <person name="Park H."/>
            <person name="Kim J.-G."/>
            <person name="Cho H."/>
            <person name="Oh Y.-L."/>
            <person name="Kong W.-S."/>
            <person name="Choi I.-G."/>
        </authorList>
    </citation>
    <scope>NUCLEOTIDE SEQUENCE [LARGE SCALE GENOMIC DNA]</scope>
    <source>
        <strain evidence="4 5">9006-11</strain>
    </source>
</reference>
<keyword evidence="5" id="KW-1185">Reference proteome</keyword>
<evidence type="ECO:0000256" key="2">
    <source>
        <dbReference type="SAM" id="Phobius"/>
    </source>
</evidence>
<comment type="caution">
    <text evidence="4">The sequence shown here is derived from an EMBL/GenBank/DDBJ whole genome shotgun (WGS) entry which is preliminary data.</text>
</comment>
<dbReference type="InterPro" id="IPR036259">
    <property type="entry name" value="MFS_trans_sf"/>
</dbReference>
<keyword evidence="2" id="KW-1133">Transmembrane helix</keyword>
<feature type="domain" description="Major facilitator superfamily (MFS) profile" evidence="3">
    <location>
        <begin position="1"/>
        <end position="123"/>
    </location>
</feature>
<comment type="subcellular location">
    <subcellularLocation>
        <location evidence="1">Membrane</location>
        <topology evidence="1">Multi-pass membrane protein</topology>
    </subcellularLocation>
</comment>
<dbReference type="EMBL" id="LUGG01000011">
    <property type="protein sequence ID" value="OBZ71111.1"/>
    <property type="molecule type" value="Genomic_DNA"/>
</dbReference>
<feature type="transmembrane region" description="Helical" evidence="2">
    <location>
        <begin position="63"/>
        <end position="85"/>
    </location>
</feature>
<keyword evidence="2" id="KW-0472">Membrane</keyword>
<dbReference type="GO" id="GO:0016020">
    <property type="term" value="C:membrane"/>
    <property type="evidence" value="ECO:0007669"/>
    <property type="project" value="UniProtKB-SubCell"/>
</dbReference>
<gene>
    <name evidence="4" type="ORF">A0H81_08926</name>
</gene>
<evidence type="ECO:0000256" key="1">
    <source>
        <dbReference type="ARBA" id="ARBA00004141"/>
    </source>
</evidence>
<evidence type="ECO:0000259" key="3">
    <source>
        <dbReference type="PROSITE" id="PS50850"/>
    </source>
</evidence>
<keyword evidence="2" id="KW-0812">Transmembrane</keyword>
<dbReference type="PROSITE" id="PS50850">
    <property type="entry name" value="MFS"/>
    <property type="match status" value="1"/>
</dbReference>
<dbReference type="OMA" id="IGLQCFV"/>
<evidence type="ECO:0000313" key="5">
    <source>
        <dbReference type="Proteomes" id="UP000092993"/>
    </source>
</evidence>
<dbReference type="OrthoDB" id="4358307at2759"/>
<evidence type="ECO:0000313" key="4">
    <source>
        <dbReference type="EMBL" id="OBZ71111.1"/>
    </source>
</evidence>
<sequence length="123" mass="12475">MIVTIIIGALSTFAIWSTSHTSAELIVFAVVFGITAAAYTSISPSCTAQLTPDPTRIGARIGIFMTVMSPGILTGPSIGGALISARHGSYIGLQCFVGAALVVGGIFAVAARSIAASSLRAKF</sequence>
<feature type="transmembrane region" description="Helical" evidence="2">
    <location>
        <begin position="24"/>
        <end position="42"/>
    </location>
</feature>
<name>A0A1C7M2E1_GRIFR</name>
<feature type="transmembrane region" description="Helical" evidence="2">
    <location>
        <begin position="91"/>
        <end position="115"/>
    </location>
</feature>
<dbReference type="GO" id="GO:0022857">
    <property type="term" value="F:transmembrane transporter activity"/>
    <property type="evidence" value="ECO:0007669"/>
    <property type="project" value="InterPro"/>
</dbReference>